<dbReference type="STRING" id="651661.SAMN05660293_05343"/>
<dbReference type="Proteomes" id="UP000190897">
    <property type="component" value="Unassembled WGS sequence"/>
</dbReference>
<evidence type="ECO:0000313" key="3">
    <source>
        <dbReference type="Proteomes" id="UP000190897"/>
    </source>
</evidence>
<dbReference type="Pfam" id="PF13571">
    <property type="entry name" value="DUF4133"/>
    <property type="match status" value="1"/>
</dbReference>
<evidence type="ECO:0000256" key="1">
    <source>
        <dbReference type="SAM" id="Phobius"/>
    </source>
</evidence>
<keyword evidence="1" id="KW-1133">Transmembrane helix</keyword>
<feature type="transmembrane region" description="Helical" evidence="1">
    <location>
        <begin position="53"/>
        <end position="76"/>
    </location>
</feature>
<organism evidence="2 3">
    <name type="scientific">Dyadobacter psychrophilus</name>
    <dbReference type="NCBI Taxonomy" id="651661"/>
    <lineage>
        <taxon>Bacteria</taxon>
        <taxon>Pseudomonadati</taxon>
        <taxon>Bacteroidota</taxon>
        <taxon>Cytophagia</taxon>
        <taxon>Cytophagales</taxon>
        <taxon>Spirosomataceae</taxon>
        <taxon>Dyadobacter</taxon>
    </lineage>
</organism>
<dbReference type="AlphaFoldDB" id="A0A1T5HD45"/>
<name>A0A1T5HD45_9BACT</name>
<reference evidence="3" key="1">
    <citation type="submission" date="2017-02" db="EMBL/GenBank/DDBJ databases">
        <authorList>
            <person name="Varghese N."/>
            <person name="Submissions S."/>
        </authorList>
    </citation>
    <scope>NUCLEOTIDE SEQUENCE [LARGE SCALE GENOMIC DNA]</scope>
    <source>
        <strain evidence="3">DSM 22270</strain>
    </source>
</reference>
<keyword evidence="1" id="KW-0812">Transmembrane</keyword>
<dbReference type="EMBL" id="FUZA01000011">
    <property type="protein sequence ID" value="SKC18625.1"/>
    <property type="molecule type" value="Genomic_DNA"/>
</dbReference>
<gene>
    <name evidence="2" type="ORF">SAMN05660293_05343</name>
</gene>
<dbReference type="InterPro" id="IPR025407">
    <property type="entry name" value="DUF4133"/>
</dbReference>
<evidence type="ECO:0000313" key="2">
    <source>
        <dbReference type="EMBL" id="SKC18625.1"/>
    </source>
</evidence>
<protein>
    <recommendedName>
        <fullName evidence="4">DUF4133 domain-containing protein</fullName>
    </recommendedName>
</protein>
<feature type="transmembrane region" description="Helical" evidence="1">
    <location>
        <begin position="29"/>
        <end position="47"/>
    </location>
</feature>
<sequence length="115" mass="12510">MASANNDSVYQINKGINAAIQFKGLQAQYIWYMGGAALLLTIFYAILYVCGVNSFACVGIITAVGIPLIMAIYHLSGTYGKHGLIKLLAARSIPKTVKSRSRMMFKKQNIYGKAA</sequence>
<proteinExistence type="predicted"/>
<evidence type="ECO:0008006" key="4">
    <source>
        <dbReference type="Google" id="ProtNLM"/>
    </source>
</evidence>
<dbReference type="OrthoDB" id="1273979at2"/>
<accession>A0A1T5HD45</accession>
<keyword evidence="3" id="KW-1185">Reference proteome</keyword>
<keyword evidence="1" id="KW-0472">Membrane</keyword>
<dbReference type="RefSeq" id="WP_082217772.1">
    <property type="nucleotide sequence ID" value="NZ_FUZA01000011.1"/>
</dbReference>